<keyword evidence="1" id="KW-0479">Metal-binding</keyword>
<accession>A0A921YNQ0</accession>
<evidence type="ECO:0000256" key="5">
    <source>
        <dbReference type="SAM" id="Coils"/>
    </source>
</evidence>
<sequence>MRTCNVKGCKSTDDFNNTKLIHLPKNEDTKKQLLESIGLENVNYASQFVFICSYHFKELNISRILNPKKMQDDIGKSPDLLVRHKEMIPCKNTLEGGITHIIASKPKCLISDLQLSPEYMAISENLLCGDANIIETSPCIIGAMRKKCSDLMTENNIITKLKNKCEKQQKTIEVLQTELRRHQKKMQDYENVIKKLKNRHKCNSHS</sequence>
<reference evidence="7" key="2">
    <citation type="submission" date="2020-12" db="EMBL/GenBank/DDBJ databases">
        <authorList>
            <person name="Kanost M."/>
        </authorList>
    </citation>
    <scope>NUCLEOTIDE SEQUENCE</scope>
</reference>
<keyword evidence="3" id="KW-0862">Zinc</keyword>
<evidence type="ECO:0000256" key="4">
    <source>
        <dbReference type="ARBA" id="ARBA00023125"/>
    </source>
</evidence>
<evidence type="ECO:0000313" key="7">
    <source>
        <dbReference type="EMBL" id="KAG6442435.1"/>
    </source>
</evidence>
<feature type="domain" description="THAP-type" evidence="6">
    <location>
        <begin position="4"/>
        <end position="67"/>
    </location>
</feature>
<keyword evidence="8" id="KW-1185">Reference proteome</keyword>
<dbReference type="InterPro" id="IPR006612">
    <property type="entry name" value="THAP_Znf"/>
</dbReference>
<evidence type="ECO:0000259" key="6">
    <source>
        <dbReference type="Pfam" id="PF05485"/>
    </source>
</evidence>
<dbReference type="SUPFAM" id="SSF57716">
    <property type="entry name" value="Glucocorticoid receptor-like (DNA-binding domain)"/>
    <property type="match status" value="1"/>
</dbReference>
<keyword evidence="4" id="KW-0238">DNA-binding</keyword>
<gene>
    <name evidence="7" type="ORF">O3G_MSEX002357</name>
</gene>
<dbReference type="OrthoDB" id="7312725at2759"/>
<dbReference type="GO" id="GO:0008270">
    <property type="term" value="F:zinc ion binding"/>
    <property type="evidence" value="ECO:0007669"/>
    <property type="project" value="UniProtKB-KW"/>
</dbReference>
<evidence type="ECO:0000313" key="8">
    <source>
        <dbReference type="Proteomes" id="UP000791440"/>
    </source>
</evidence>
<keyword evidence="2" id="KW-0863">Zinc-finger</keyword>
<proteinExistence type="predicted"/>
<dbReference type="Gene3D" id="6.20.210.20">
    <property type="entry name" value="THAP domain"/>
    <property type="match status" value="1"/>
</dbReference>
<comment type="caution">
    <text evidence="7">The sequence shown here is derived from an EMBL/GenBank/DDBJ whole genome shotgun (WGS) entry which is preliminary data.</text>
</comment>
<protein>
    <recommendedName>
        <fullName evidence="6">THAP-type domain-containing protein</fullName>
    </recommendedName>
</protein>
<evidence type="ECO:0000256" key="2">
    <source>
        <dbReference type="ARBA" id="ARBA00022771"/>
    </source>
</evidence>
<name>A0A921YNQ0_MANSE</name>
<dbReference type="AlphaFoldDB" id="A0A921YNQ0"/>
<keyword evidence="5" id="KW-0175">Coiled coil</keyword>
<dbReference type="InterPro" id="IPR038441">
    <property type="entry name" value="THAP_Znf_sf"/>
</dbReference>
<dbReference type="Proteomes" id="UP000791440">
    <property type="component" value="Unassembled WGS sequence"/>
</dbReference>
<feature type="coiled-coil region" evidence="5">
    <location>
        <begin position="158"/>
        <end position="199"/>
    </location>
</feature>
<reference evidence="7" key="1">
    <citation type="journal article" date="2016" name="Insect Biochem. Mol. Biol.">
        <title>Multifaceted biological insights from a draft genome sequence of the tobacco hornworm moth, Manduca sexta.</title>
        <authorList>
            <person name="Kanost M.R."/>
            <person name="Arrese E.L."/>
            <person name="Cao X."/>
            <person name="Chen Y.R."/>
            <person name="Chellapilla S."/>
            <person name="Goldsmith M.R."/>
            <person name="Grosse-Wilde E."/>
            <person name="Heckel D.G."/>
            <person name="Herndon N."/>
            <person name="Jiang H."/>
            <person name="Papanicolaou A."/>
            <person name="Qu J."/>
            <person name="Soulages J.L."/>
            <person name="Vogel H."/>
            <person name="Walters J."/>
            <person name="Waterhouse R.M."/>
            <person name="Ahn S.J."/>
            <person name="Almeida F.C."/>
            <person name="An C."/>
            <person name="Aqrawi P."/>
            <person name="Bretschneider A."/>
            <person name="Bryant W.B."/>
            <person name="Bucks S."/>
            <person name="Chao H."/>
            <person name="Chevignon G."/>
            <person name="Christen J.M."/>
            <person name="Clarke D.F."/>
            <person name="Dittmer N.T."/>
            <person name="Ferguson L.C.F."/>
            <person name="Garavelou S."/>
            <person name="Gordon K.H.J."/>
            <person name="Gunaratna R.T."/>
            <person name="Han Y."/>
            <person name="Hauser F."/>
            <person name="He Y."/>
            <person name="Heidel-Fischer H."/>
            <person name="Hirsh A."/>
            <person name="Hu Y."/>
            <person name="Jiang H."/>
            <person name="Kalra D."/>
            <person name="Klinner C."/>
            <person name="Konig C."/>
            <person name="Kovar C."/>
            <person name="Kroll A.R."/>
            <person name="Kuwar S.S."/>
            <person name="Lee S.L."/>
            <person name="Lehman R."/>
            <person name="Li K."/>
            <person name="Li Z."/>
            <person name="Liang H."/>
            <person name="Lovelace S."/>
            <person name="Lu Z."/>
            <person name="Mansfield J.H."/>
            <person name="McCulloch K.J."/>
            <person name="Mathew T."/>
            <person name="Morton B."/>
            <person name="Muzny D.M."/>
            <person name="Neunemann D."/>
            <person name="Ongeri F."/>
            <person name="Pauchet Y."/>
            <person name="Pu L.L."/>
            <person name="Pyrousis I."/>
            <person name="Rao X.J."/>
            <person name="Redding A."/>
            <person name="Roesel C."/>
            <person name="Sanchez-Gracia A."/>
            <person name="Schaack S."/>
            <person name="Shukla A."/>
            <person name="Tetreau G."/>
            <person name="Wang Y."/>
            <person name="Xiong G.H."/>
            <person name="Traut W."/>
            <person name="Walsh T.K."/>
            <person name="Worley K.C."/>
            <person name="Wu D."/>
            <person name="Wu W."/>
            <person name="Wu Y.Q."/>
            <person name="Zhang X."/>
            <person name="Zou Z."/>
            <person name="Zucker H."/>
            <person name="Briscoe A.D."/>
            <person name="Burmester T."/>
            <person name="Clem R.J."/>
            <person name="Feyereisen R."/>
            <person name="Grimmelikhuijzen C.J.P."/>
            <person name="Hamodrakas S.J."/>
            <person name="Hansson B.S."/>
            <person name="Huguet E."/>
            <person name="Jermiin L.S."/>
            <person name="Lan Q."/>
            <person name="Lehman H.K."/>
            <person name="Lorenzen M."/>
            <person name="Merzendorfer H."/>
            <person name="Michalopoulos I."/>
            <person name="Morton D.B."/>
            <person name="Muthukrishnan S."/>
            <person name="Oakeshott J.G."/>
            <person name="Palmer W."/>
            <person name="Park Y."/>
            <person name="Passarelli A.L."/>
            <person name="Rozas J."/>
            <person name="Schwartz L.M."/>
            <person name="Smith W."/>
            <person name="Southgate A."/>
            <person name="Vilcinskas A."/>
            <person name="Vogt R."/>
            <person name="Wang P."/>
            <person name="Werren J."/>
            <person name="Yu X.Q."/>
            <person name="Zhou J.J."/>
            <person name="Brown S.J."/>
            <person name="Scherer S.E."/>
            <person name="Richards S."/>
            <person name="Blissard G.W."/>
        </authorList>
    </citation>
    <scope>NUCLEOTIDE SEQUENCE</scope>
</reference>
<organism evidence="7 8">
    <name type="scientific">Manduca sexta</name>
    <name type="common">Tobacco hawkmoth</name>
    <name type="synonym">Tobacco hornworm</name>
    <dbReference type="NCBI Taxonomy" id="7130"/>
    <lineage>
        <taxon>Eukaryota</taxon>
        <taxon>Metazoa</taxon>
        <taxon>Ecdysozoa</taxon>
        <taxon>Arthropoda</taxon>
        <taxon>Hexapoda</taxon>
        <taxon>Insecta</taxon>
        <taxon>Pterygota</taxon>
        <taxon>Neoptera</taxon>
        <taxon>Endopterygota</taxon>
        <taxon>Lepidoptera</taxon>
        <taxon>Glossata</taxon>
        <taxon>Ditrysia</taxon>
        <taxon>Bombycoidea</taxon>
        <taxon>Sphingidae</taxon>
        <taxon>Sphinginae</taxon>
        <taxon>Sphingini</taxon>
        <taxon>Manduca</taxon>
    </lineage>
</organism>
<evidence type="ECO:0000256" key="3">
    <source>
        <dbReference type="ARBA" id="ARBA00022833"/>
    </source>
</evidence>
<dbReference type="Pfam" id="PF05485">
    <property type="entry name" value="THAP"/>
    <property type="match status" value="1"/>
</dbReference>
<dbReference type="EMBL" id="JH668293">
    <property type="protein sequence ID" value="KAG6442435.1"/>
    <property type="molecule type" value="Genomic_DNA"/>
</dbReference>
<evidence type="ECO:0000256" key="1">
    <source>
        <dbReference type="ARBA" id="ARBA00022723"/>
    </source>
</evidence>
<dbReference type="GO" id="GO:0003677">
    <property type="term" value="F:DNA binding"/>
    <property type="evidence" value="ECO:0007669"/>
    <property type="project" value="UniProtKB-KW"/>
</dbReference>